<name>A0A833VZF3_PHYIN</name>
<accession>A0A833VZF3</accession>
<sequence>MLSNELEALKRLKIPVKRWGSSFRVKVMNKYGRVVNISSLSKASNHKLLAKQYKLSKSRVHSNFPKDYKRPGLG</sequence>
<organism evidence="1 2">
    <name type="scientific">Phytophthora infestans</name>
    <name type="common">Potato late blight agent</name>
    <name type="synonym">Botrytis infestans</name>
    <dbReference type="NCBI Taxonomy" id="4787"/>
    <lineage>
        <taxon>Eukaryota</taxon>
        <taxon>Sar</taxon>
        <taxon>Stramenopiles</taxon>
        <taxon>Oomycota</taxon>
        <taxon>Peronosporomycetes</taxon>
        <taxon>Peronosporales</taxon>
        <taxon>Peronosporaceae</taxon>
        <taxon>Phytophthora</taxon>
    </lineage>
</organism>
<comment type="caution">
    <text evidence="1">The sequence shown here is derived from an EMBL/GenBank/DDBJ whole genome shotgun (WGS) entry which is preliminary data.</text>
</comment>
<dbReference type="AlphaFoldDB" id="A0A833VZF3"/>
<evidence type="ECO:0000313" key="2">
    <source>
        <dbReference type="Proteomes" id="UP000602510"/>
    </source>
</evidence>
<dbReference type="Proteomes" id="UP000602510">
    <property type="component" value="Unassembled WGS sequence"/>
</dbReference>
<evidence type="ECO:0000313" key="1">
    <source>
        <dbReference type="EMBL" id="KAF4035359.1"/>
    </source>
</evidence>
<protein>
    <submittedName>
        <fullName evidence="1">Uncharacterized protein</fullName>
    </submittedName>
</protein>
<proteinExistence type="predicted"/>
<keyword evidence="2" id="KW-1185">Reference proteome</keyword>
<gene>
    <name evidence="1" type="ORF">GN244_ATG12626</name>
</gene>
<reference evidence="1" key="1">
    <citation type="submission" date="2020-04" db="EMBL/GenBank/DDBJ databases">
        <title>Hybrid Assembly of Korean Phytophthora infestans isolates.</title>
        <authorList>
            <person name="Prokchorchik M."/>
            <person name="Lee Y."/>
            <person name="Seo J."/>
            <person name="Cho J.-H."/>
            <person name="Park Y.-E."/>
            <person name="Jang D.-C."/>
            <person name="Im J.-S."/>
            <person name="Choi J.-G."/>
            <person name="Park H.-J."/>
            <person name="Lee G.-B."/>
            <person name="Lee Y.-G."/>
            <person name="Hong S.-Y."/>
            <person name="Cho K."/>
            <person name="Sohn K.H."/>
        </authorList>
    </citation>
    <scope>NUCLEOTIDE SEQUENCE</scope>
    <source>
        <strain evidence="1">KR_1_A1</strain>
    </source>
</reference>
<dbReference type="EMBL" id="WSZM01000321">
    <property type="protein sequence ID" value="KAF4035359.1"/>
    <property type="molecule type" value="Genomic_DNA"/>
</dbReference>